<name>A0A6J6BNQ8_9ZZZZ</name>
<dbReference type="PROSITE" id="PS01211">
    <property type="entry name" value="UPF0001"/>
    <property type="match status" value="1"/>
</dbReference>
<evidence type="ECO:0000256" key="1">
    <source>
        <dbReference type="ARBA" id="ARBA00022898"/>
    </source>
</evidence>
<dbReference type="InterPro" id="IPR011078">
    <property type="entry name" value="PyrdxlP_homeostasis"/>
</dbReference>
<dbReference type="Gene3D" id="3.20.20.10">
    <property type="entry name" value="Alanine racemase"/>
    <property type="match status" value="1"/>
</dbReference>
<dbReference type="PANTHER" id="PTHR10146">
    <property type="entry name" value="PROLINE SYNTHETASE CO-TRANSCRIBED BACTERIAL HOMOLOG PROTEIN"/>
    <property type="match status" value="1"/>
</dbReference>
<evidence type="ECO:0000313" key="3">
    <source>
        <dbReference type="EMBL" id="CAB4540384.1"/>
    </source>
</evidence>
<dbReference type="GO" id="GO:0030170">
    <property type="term" value="F:pyridoxal phosphate binding"/>
    <property type="evidence" value="ECO:0007669"/>
    <property type="project" value="InterPro"/>
</dbReference>
<feature type="domain" description="Alanine racemase N-terminal" evidence="2">
    <location>
        <begin position="27"/>
        <end position="225"/>
    </location>
</feature>
<dbReference type="EMBL" id="CAEZSH010000073">
    <property type="protein sequence ID" value="CAB4540384.1"/>
    <property type="molecule type" value="Genomic_DNA"/>
</dbReference>
<gene>
    <name evidence="3" type="ORF">UFOPK1410_00671</name>
</gene>
<dbReference type="PIRSF" id="PIRSF004848">
    <property type="entry name" value="YBL036c_PLPDEIII"/>
    <property type="match status" value="1"/>
</dbReference>
<dbReference type="NCBIfam" id="TIGR00044">
    <property type="entry name" value="YggS family pyridoxal phosphate-dependent enzyme"/>
    <property type="match status" value="1"/>
</dbReference>
<dbReference type="InterPro" id="IPR029066">
    <property type="entry name" value="PLP-binding_barrel"/>
</dbReference>
<dbReference type="InterPro" id="IPR001608">
    <property type="entry name" value="Ala_racemase_N"/>
</dbReference>
<evidence type="ECO:0000259" key="2">
    <source>
        <dbReference type="Pfam" id="PF01168"/>
    </source>
</evidence>
<organism evidence="3">
    <name type="scientific">freshwater metagenome</name>
    <dbReference type="NCBI Taxonomy" id="449393"/>
    <lineage>
        <taxon>unclassified sequences</taxon>
        <taxon>metagenomes</taxon>
        <taxon>ecological metagenomes</taxon>
    </lineage>
</organism>
<dbReference type="AlphaFoldDB" id="A0A6J6BNQ8"/>
<sequence>MTLEQRLNAVEGHISSTLQSLGRSRDEVTLVVVTKNHPVDLAVELYGLGIRDFGENRDQEAQPKASEFAQLVAGANPTWHFVGQLQSNKAKSVASYADVVHSVDRESLLIALEKATVERTKPLDVFLQVNLTTDLGRGGVNPAELEAFAERVAAASGLNLLGIMAVAALDEPLEGEFEKIAKLSQKLIAVAPNAKFISAGMSQDYETALAYGATHLRIGTAITGKRNY</sequence>
<accession>A0A6J6BNQ8</accession>
<dbReference type="Pfam" id="PF01168">
    <property type="entry name" value="Ala_racemase_N"/>
    <property type="match status" value="1"/>
</dbReference>
<dbReference type="HAMAP" id="MF_02087">
    <property type="entry name" value="PLP_homeostasis"/>
    <property type="match status" value="1"/>
</dbReference>
<dbReference type="CDD" id="cd00635">
    <property type="entry name" value="PLPDE_III_YBL036c_like"/>
    <property type="match status" value="1"/>
</dbReference>
<dbReference type="PANTHER" id="PTHR10146:SF14">
    <property type="entry name" value="PYRIDOXAL PHOSPHATE HOMEOSTASIS PROTEIN"/>
    <property type="match status" value="1"/>
</dbReference>
<proteinExistence type="inferred from homology"/>
<reference evidence="3" key="1">
    <citation type="submission" date="2020-05" db="EMBL/GenBank/DDBJ databases">
        <authorList>
            <person name="Chiriac C."/>
            <person name="Salcher M."/>
            <person name="Ghai R."/>
            <person name="Kavagutti S V."/>
        </authorList>
    </citation>
    <scope>NUCLEOTIDE SEQUENCE</scope>
</reference>
<dbReference type="SUPFAM" id="SSF51419">
    <property type="entry name" value="PLP-binding barrel"/>
    <property type="match status" value="1"/>
</dbReference>
<protein>
    <submittedName>
        <fullName evidence="3">Unannotated protein</fullName>
    </submittedName>
</protein>
<keyword evidence="1" id="KW-0663">Pyridoxal phosphate</keyword>